<comment type="caution">
    <text evidence="1">The sequence shown here is derived from an EMBL/GenBank/DDBJ whole genome shotgun (WGS) entry which is preliminary data.</text>
</comment>
<proteinExistence type="predicted"/>
<dbReference type="Proteomes" id="UP000887013">
    <property type="component" value="Unassembled WGS sequence"/>
</dbReference>
<gene>
    <name evidence="1" type="ORF">NPIL_531191</name>
</gene>
<evidence type="ECO:0000313" key="2">
    <source>
        <dbReference type="Proteomes" id="UP000887013"/>
    </source>
</evidence>
<accession>A0A8X6NET4</accession>
<reference evidence="1" key="1">
    <citation type="submission" date="2020-08" db="EMBL/GenBank/DDBJ databases">
        <title>Multicomponent nature underlies the extraordinary mechanical properties of spider dragline silk.</title>
        <authorList>
            <person name="Kono N."/>
            <person name="Nakamura H."/>
            <person name="Mori M."/>
            <person name="Yoshida Y."/>
            <person name="Ohtoshi R."/>
            <person name="Malay A.D."/>
            <person name="Moran D.A.P."/>
            <person name="Tomita M."/>
            <person name="Numata K."/>
            <person name="Arakawa K."/>
        </authorList>
    </citation>
    <scope>NUCLEOTIDE SEQUENCE</scope>
</reference>
<organism evidence="1 2">
    <name type="scientific">Nephila pilipes</name>
    <name type="common">Giant wood spider</name>
    <name type="synonym">Nephila maculata</name>
    <dbReference type="NCBI Taxonomy" id="299642"/>
    <lineage>
        <taxon>Eukaryota</taxon>
        <taxon>Metazoa</taxon>
        <taxon>Ecdysozoa</taxon>
        <taxon>Arthropoda</taxon>
        <taxon>Chelicerata</taxon>
        <taxon>Arachnida</taxon>
        <taxon>Araneae</taxon>
        <taxon>Araneomorphae</taxon>
        <taxon>Entelegynae</taxon>
        <taxon>Araneoidea</taxon>
        <taxon>Nephilidae</taxon>
        <taxon>Nephila</taxon>
    </lineage>
</organism>
<dbReference type="EMBL" id="BMAW01057459">
    <property type="protein sequence ID" value="GFT11233.1"/>
    <property type="molecule type" value="Genomic_DNA"/>
</dbReference>
<evidence type="ECO:0000313" key="1">
    <source>
        <dbReference type="EMBL" id="GFT11233.1"/>
    </source>
</evidence>
<keyword evidence="2" id="KW-1185">Reference proteome</keyword>
<protein>
    <submittedName>
        <fullName evidence="1">Uncharacterized protein</fullName>
    </submittedName>
</protein>
<dbReference type="AlphaFoldDB" id="A0A8X6NET4"/>
<sequence length="100" mass="10895">MFLSGSQVSLRIFEGAPHPASMVLSSSVSMPALLQASRRLTEFVCPFLSIIPAFLKISSTALAIFRVVSTCSVPPTRSSTQKDVKSVSQISWNKPLYFSK</sequence>
<name>A0A8X6NET4_NEPPI</name>